<dbReference type="SUPFAM" id="SSF53474">
    <property type="entry name" value="alpha/beta-Hydrolases"/>
    <property type="match status" value="1"/>
</dbReference>
<evidence type="ECO:0000313" key="2">
    <source>
        <dbReference type="Proteomes" id="UP000789342"/>
    </source>
</evidence>
<evidence type="ECO:0000313" key="1">
    <source>
        <dbReference type="EMBL" id="CAG8579178.1"/>
    </source>
</evidence>
<protein>
    <submittedName>
        <fullName evidence="1">14828_t:CDS:1</fullName>
    </submittedName>
</protein>
<proteinExistence type="predicted"/>
<accession>A0A9N9G3M4</accession>
<keyword evidence="2" id="KW-1185">Reference proteome</keyword>
<sequence>MSDTKHIKVLYIHGRNRELFKIAAFSRVISSQTLKCKFLSEHFDVRCLDMETKDINKDIKLQEEEIRRFRPDVVVGSSYGGAIAVTLLQKGTWKGPTILLGQAFVKYANNDISKFWLPEGVEITLIHGTKDSIIPVEHSRLLATKGTHELVKLVEVDDQHELLSLIDNQWFLDLIQDVHNRKRNHSSSP</sequence>
<dbReference type="Gene3D" id="3.40.50.1820">
    <property type="entry name" value="alpha/beta hydrolase"/>
    <property type="match status" value="1"/>
</dbReference>
<dbReference type="OrthoDB" id="425723at2759"/>
<organism evidence="1 2">
    <name type="scientific">Acaulospora morrowiae</name>
    <dbReference type="NCBI Taxonomy" id="94023"/>
    <lineage>
        <taxon>Eukaryota</taxon>
        <taxon>Fungi</taxon>
        <taxon>Fungi incertae sedis</taxon>
        <taxon>Mucoromycota</taxon>
        <taxon>Glomeromycotina</taxon>
        <taxon>Glomeromycetes</taxon>
        <taxon>Diversisporales</taxon>
        <taxon>Acaulosporaceae</taxon>
        <taxon>Acaulospora</taxon>
    </lineage>
</organism>
<dbReference type="InterPro" id="IPR029058">
    <property type="entry name" value="AB_hydrolase_fold"/>
</dbReference>
<name>A0A9N9G3M4_9GLOM</name>
<comment type="caution">
    <text evidence="1">The sequence shown here is derived from an EMBL/GenBank/DDBJ whole genome shotgun (WGS) entry which is preliminary data.</text>
</comment>
<dbReference type="EMBL" id="CAJVPV010004789">
    <property type="protein sequence ID" value="CAG8579178.1"/>
    <property type="molecule type" value="Genomic_DNA"/>
</dbReference>
<reference evidence="1" key="1">
    <citation type="submission" date="2021-06" db="EMBL/GenBank/DDBJ databases">
        <authorList>
            <person name="Kallberg Y."/>
            <person name="Tangrot J."/>
            <person name="Rosling A."/>
        </authorList>
    </citation>
    <scope>NUCLEOTIDE SEQUENCE</scope>
    <source>
        <strain evidence="1">CL551</strain>
    </source>
</reference>
<gene>
    <name evidence="1" type="ORF">AMORRO_LOCUS6829</name>
</gene>
<dbReference type="Proteomes" id="UP000789342">
    <property type="component" value="Unassembled WGS sequence"/>
</dbReference>
<dbReference type="AlphaFoldDB" id="A0A9N9G3M4"/>